<dbReference type="Pfam" id="PF09371">
    <property type="entry name" value="Tex_N"/>
    <property type="match status" value="1"/>
</dbReference>
<sequence length="716" mass="80391">MLQIPQQIAQELELNLSQVENVLQLLQEGATIPFIARYRKERTGSLDEVQLREIADSSVYLSELEARKKTILESIESQGKLTEDLKGKIENCQQKMELEDLYLPYKPKRRTRATIAKEKGLEPLAQLLQDLNTSQGSVSSLEELAQPYLNSEKGVETVEEALKGASDIIAEQIAETATLRTQVREQMIKTGAFVSQIKKDYPEGTTKYEMYRNYSAPVSKMAAHNLLALFRGEEEKVLKLDLDGDRDKILENLESQILRTRNRALRPWFQEAIEDSFNRLMKPSLTSDIRAECKLAADIESIQTFETNLRELLLSPPAGMKPTLAIDPGFRTGCKVAVLDETAKFLEYQAIFPHQGERQKQEAAKVMIRLIEKYNIELIAIGNGTASRETDQFVTDVLKTLERKPIKVMVNESGASIYSASDLAREEFPDLDVTVRGAISIGRRLQDPLAELVKLDPKSIGVGQYQHDVNQKLLKKQLDETVESCVNYVGVDLNTASIQLLSFVSGITPTIAKNVVKFRDENGAFKNRRQLLKVPKLGPKAFEQAAGFLRIREGDNPLDNTAVHPESYGIVQQMVKDLKLPLAQISEIADRVGKIDLQKYRTEAIGLPTLKDIINELQKPGRDPRAKFEYATFREGINEITDLKEGMILEGVVSNVVNFGAFVDIGVHQDGLIHISQMADHFVSDPKDIVKVGQVVKVRVLEVNEQLKRIGLSLRV</sequence>
<dbReference type="FunFam" id="1.10.150.310:FF:000001">
    <property type="entry name" value="RNA-binding transcriptional accessory protein"/>
    <property type="match status" value="1"/>
</dbReference>
<name>A0A1L9QY76_9CYAN</name>
<dbReference type="PANTHER" id="PTHR10724">
    <property type="entry name" value="30S RIBOSOMAL PROTEIN S1"/>
    <property type="match status" value="1"/>
</dbReference>
<dbReference type="Proteomes" id="UP000183940">
    <property type="component" value="Unassembled WGS sequence"/>
</dbReference>
<dbReference type="Pfam" id="PF12836">
    <property type="entry name" value="HHH_3"/>
    <property type="match status" value="1"/>
</dbReference>
<comment type="caution">
    <text evidence="2">The sequence shown here is derived from an EMBL/GenBank/DDBJ whole genome shotgun (WGS) entry which is preliminary data.</text>
</comment>
<dbReference type="FunFam" id="1.10.10.650:FF:000001">
    <property type="entry name" value="S1 RNA-binding domain 1"/>
    <property type="match status" value="1"/>
</dbReference>
<evidence type="ECO:0000313" key="2">
    <source>
        <dbReference type="EMBL" id="OJJ27623.1"/>
    </source>
</evidence>
<dbReference type="InterPro" id="IPR012337">
    <property type="entry name" value="RNaseH-like_sf"/>
</dbReference>
<dbReference type="SUPFAM" id="SSF158832">
    <property type="entry name" value="Tex N-terminal region-like"/>
    <property type="match status" value="1"/>
</dbReference>
<dbReference type="Gene3D" id="1.10.150.310">
    <property type="entry name" value="Tex RuvX-like domain-like"/>
    <property type="match status" value="1"/>
</dbReference>
<dbReference type="FunFam" id="3.30.420.140:FF:000001">
    <property type="entry name" value="RNA-binding transcriptional accessory protein"/>
    <property type="match status" value="1"/>
</dbReference>
<dbReference type="PROSITE" id="PS50126">
    <property type="entry name" value="S1"/>
    <property type="match status" value="1"/>
</dbReference>
<dbReference type="Gene3D" id="2.40.50.140">
    <property type="entry name" value="Nucleic acid-binding proteins"/>
    <property type="match status" value="1"/>
</dbReference>
<dbReference type="Pfam" id="PF16921">
    <property type="entry name" value="Tex_YqgF"/>
    <property type="match status" value="1"/>
</dbReference>
<evidence type="ECO:0000313" key="3">
    <source>
        <dbReference type="Proteomes" id="UP000183940"/>
    </source>
</evidence>
<dbReference type="Gene3D" id="3.30.420.140">
    <property type="entry name" value="YqgF/RNase H-like domain"/>
    <property type="match status" value="1"/>
</dbReference>
<dbReference type="InterPro" id="IPR037027">
    <property type="entry name" value="YqgF/RNaseH-like_dom_sf"/>
</dbReference>
<dbReference type="Pfam" id="PF00575">
    <property type="entry name" value="S1"/>
    <property type="match status" value="1"/>
</dbReference>
<dbReference type="InterPro" id="IPR050437">
    <property type="entry name" value="Ribos_protein_bS1-like"/>
</dbReference>
<dbReference type="FunFam" id="2.40.50.140:FF:000051">
    <property type="entry name" value="RNA-binding transcriptional accessory protein"/>
    <property type="match status" value="1"/>
</dbReference>
<dbReference type="PANTHER" id="PTHR10724:SF10">
    <property type="entry name" value="S1 RNA-BINDING DOMAIN-CONTAINING PROTEIN 1"/>
    <property type="match status" value="1"/>
</dbReference>
<reference evidence="2" key="1">
    <citation type="submission" date="2016-10" db="EMBL/GenBank/DDBJ databases">
        <title>CRISPR-Cas defence system in Roseofilum reptotaenium: evidence of a bacteriophage-cyanobacterium arms race in the coral black band disease.</title>
        <authorList>
            <person name="Buerger P."/>
            <person name="Wood-Charlson E.M."/>
            <person name="Weynberg K.D."/>
            <person name="Willis B."/>
            <person name="Van Oppen M.J."/>
        </authorList>
    </citation>
    <scope>NUCLEOTIDE SEQUENCE [LARGE SCALE GENOMIC DNA]</scope>
    <source>
        <strain evidence="2">AO1-A</strain>
    </source>
</reference>
<dbReference type="GO" id="GO:0003735">
    <property type="term" value="F:structural constituent of ribosome"/>
    <property type="evidence" value="ECO:0007669"/>
    <property type="project" value="TreeGrafter"/>
</dbReference>
<evidence type="ECO:0000259" key="1">
    <source>
        <dbReference type="PROSITE" id="PS50126"/>
    </source>
</evidence>
<proteinExistence type="predicted"/>
<dbReference type="InterPro" id="IPR006641">
    <property type="entry name" value="YqgF/RNaseH-like_dom"/>
</dbReference>
<dbReference type="InterPro" id="IPR010994">
    <property type="entry name" value="RuvA_2-like"/>
</dbReference>
<organism evidence="2 3">
    <name type="scientific">Roseofilum reptotaenium AO1-A</name>
    <dbReference type="NCBI Taxonomy" id="1925591"/>
    <lineage>
        <taxon>Bacteria</taxon>
        <taxon>Bacillati</taxon>
        <taxon>Cyanobacteriota</taxon>
        <taxon>Cyanophyceae</taxon>
        <taxon>Desertifilales</taxon>
        <taxon>Desertifilaceae</taxon>
        <taxon>Roseofilum</taxon>
    </lineage>
</organism>
<dbReference type="InterPro" id="IPR055179">
    <property type="entry name" value="Tex-like_central_region"/>
</dbReference>
<dbReference type="GO" id="GO:0003729">
    <property type="term" value="F:mRNA binding"/>
    <property type="evidence" value="ECO:0007669"/>
    <property type="project" value="UniProtKB-ARBA"/>
</dbReference>
<dbReference type="InterPro" id="IPR044146">
    <property type="entry name" value="S1_Tex"/>
</dbReference>
<dbReference type="GO" id="GO:0005737">
    <property type="term" value="C:cytoplasm"/>
    <property type="evidence" value="ECO:0007669"/>
    <property type="project" value="UniProtKB-ARBA"/>
</dbReference>
<dbReference type="STRING" id="1925591.BI308_01280"/>
<dbReference type="SUPFAM" id="SSF53098">
    <property type="entry name" value="Ribonuclease H-like"/>
    <property type="match status" value="1"/>
</dbReference>
<dbReference type="SMART" id="SM00732">
    <property type="entry name" value="YqgFc"/>
    <property type="match status" value="1"/>
</dbReference>
<dbReference type="EMBL" id="MLAW01000001">
    <property type="protein sequence ID" value="OJJ27623.1"/>
    <property type="molecule type" value="Genomic_DNA"/>
</dbReference>
<dbReference type="InterPro" id="IPR012340">
    <property type="entry name" value="NA-bd_OB-fold"/>
</dbReference>
<dbReference type="SMART" id="SM00316">
    <property type="entry name" value="S1"/>
    <property type="match status" value="1"/>
</dbReference>
<feature type="domain" description="S1 motif" evidence="1">
    <location>
        <begin position="646"/>
        <end position="715"/>
    </location>
</feature>
<dbReference type="InterPro" id="IPR023319">
    <property type="entry name" value="Tex-like_HTH_dom_sf"/>
</dbReference>
<dbReference type="InterPro" id="IPR018974">
    <property type="entry name" value="Tex-like_N"/>
</dbReference>
<accession>A0A1L9QY76</accession>
<dbReference type="InterPro" id="IPR032639">
    <property type="entry name" value="Tex_YqgF"/>
</dbReference>
<dbReference type="Pfam" id="PF17674">
    <property type="entry name" value="HHH_9"/>
    <property type="match status" value="1"/>
</dbReference>
<dbReference type="CDD" id="cd05685">
    <property type="entry name" value="S1_Tex"/>
    <property type="match status" value="1"/>
</dbReference>
<dbReference type="SUPFAM" id="SSF50249">
    <property type="entry name" value="Nucleic acid-binding proteins"/>
    <property type="match status" value="1"/>
</dbReference>
<dbReference type="InterPro" id="IPR023323">
    <property type="entry name" value="Tex-like_dom_sf"/>
</dbReference>
<dbReference type="GO" id="GO:0006139">
    <property type="term" value="P:nucleobase-containing compound metabolic process"/>
    <property type="evidence" value="ECO:0007669"/>
    <property type="project" value="InterPro"/>
</dbReference>
<dbReference type="SUPFAM" id="SSF47781">
    <property type="entry name" value="RuvA domain 2-like"/>
    <property type="match status" value="2"/>
</dbReference>
<dbReference type="Pfam" id="PF22706">
    <property type="entry name" value="Tex_central_region"/>
    <property type="match status" value="1"/>
</dbReference>
<dbReference type="InterPro" id="IPR041692">
    <property type="entry name" value="HHH_9"/>
</dbReference>
<keyword evidence="3" id="KW-1185">Reference proteome</keyword>
<protein>
    <submittedName>
        <fullName evidence="2">RNA-binding transcriptional accessory protein</fullName>
    </submittedName>
</protein>
<dbReference type="Gene3D" id="1.10.10.650">
    <property type="entry name" value="RuvA domain 2-like"/>
    <property type="match status" value="1"/>
</dbReference>
<dbReference type="InterPro" id="IPR003029">
    <property type="entry name" value="S1_domain"/>
</dbReference>
<gene>
    <name evidence="2" type="ORF">BI308_01280</name>
</gene>
<dbReference type="Gene3D" id="1.10.3500.10">
    <property type="entry name" value="Tex N-terminal region-like"/>
    <property type="match status" value="1"/>
</dbReference>
<dbReference type="GO" id="GO:0006412">
    <property type="term" value="P:translation"/>
    <property type="evidence" value="ECO:0007669"/>
    <property type="project" value="TreeGrafter"/>
</dbReference>
<dbReference type="AlphaFoldDB" id="A0A1L9QY76"/>